<evidence type="ECO:0000256" key="2">
    <source>
        <dbReference type="ARBA" id="ARBA00022448"/>
    </source>
</evidence>
<evidence type="ECO:0000256" key="1">
    <source>
        <dbReference type="ARBA" id="ARBA00004651"/>
    </source>
</evidence>
<evidence type="ECO:0000256" key="8">
    <source>
        <dbReference type="SAM" id="MobiDB-lite"/>
    </source>
</evidence>
<dbReference type="Gene3D" id="1.10.3720.10">
    <property type="entry name" value="MetI-like"/>
    <property type="match status" value="1"/>
</dbReference>
<accession>A0ABV2R1S7</accession>
<feature type="transmembrane region" description="Helical" evidence="7">
    <location>
        <begin position="101"/>
        <end position="120"/>
    </location>
</feature>
<sequence length="318" mass="35509">MSSQASPMPGSASPGPIRAAMPRRKPPIWGGRLQELGMLLPACILIALFLLLPFLSSFEIALTNQRLIPRPVPVRFVGLGNFQQILTDSAFWTALWNVTRFTVMVLPIQCGFALAIALLLNQKLPFRNFFRGLFFLPAITSMVVVCVIWSTLFQYPTGPFNQIVGFLSFGLVSPIDWLGDPTWAMPSIVLLSAWQAYGFQMIVYLAGLQNIPETLYEAAELDGANAWQRFWNVTMPSLRQTHIFVLIITTIQAFKLFTQVNILTQGGPRGTTDTLVHYMFTAGFVDQRLGLASAVAILLFLIVLVVSLVQRFVVRDRR</sequence>
<dbReference type="CDD" id="cd06261">
    <property type="entry name" value="TM_PBP2"/>
    <property type="match status" value="1"/>
</dbReference>
<evidence type="ECO:0000256" key="6">
    <source>
        <dbReference type="ARBA" id="ARBA00023136"/>
    </source>
</evidence>
<dbReference type="Proteomes" id="UP001549321">
    <property type="component" value="Unassembled WGS sequence"/>
</dbReference>
<protein>
    <submittedName>
        <fullName evidence="10">Multiple sugar transport system permease protein</fullName>
    </submittedName>
</protein>
<keyword evidence="4 7" id="KW-0812">Transmembrane</keyword>
<keyword evidence="5 7" id="KW-1133">Transmembrane helix</keyword>
<keyword evidence="3" id="KW-1003">Cell membrane</keyword>
<keyword evidence="6 7" id="KW-0472">Membrane</keyword>
<dbReference type="Pfam" id="PF00528">
    <property type="entry name" value="BPD_transp_1"/>
    <property type="match status" value="1"/>
</dbReference>
<evidence type="ECO:0000256" key="4">
    <source>
        <dbReference type="ARBA" id="ARBA00022692"/>
    </source>
</evidence>
<keyword evidence="2 7" id="KW-0813">Transport</keyword>
<gene>
    <name evidence="10" type="ORF">ABIE08_003169</name>
</gene>
<organism evidence="10 11">
    <name type="scientific">Kaistia defluvii</name>
    <dbReference type="NCBI Taxonomy" id="410841"/>
    <lineage>
        <taxon>Bacteria</taxon>
        <taxon>Pseudomonadati</taxon>
        <taxon>Pseudomonadota</taxon>
        <taxon>Alphaproteobacteria</taxon>
        <taxon>Hyphomicrobiales</taxon>
        <taxon>Kaistiaceae</taxon>
        <taxon>Kaistia</taxon>
    </lineage>
</organism>
<feature type="transmembrane region" description="Helical" evidence="7">
    <location>
        <begin position="36"/>
        <end position="55"/>
    </location>
</feature>
<evidence type="ECO:0000313" key="10">
    <source>
        <dbReference type="EMBL" id="MET4635223.1"/>
    </source>
</evidence>
<dbReference type="PROSITE" id="PS50928">
    <property type="entry name" value="ABC_TM1"/>
    <property type="match status" value="1"/>
</dbReference>
<dbReference type="InterPro" id="IPR000515">
    <property type="entry name" value="MetI-like"/>
</dbReference>
<comment type="caution">
    <text evidence="10">The sequence shown here is derived from an EMBL/GenBank/DDBJ whole genome shotgun (WGS) entry which is preliminary data.</text>
</comment>
<dbReference type="SUPFAM" id="SSF161098">
    <property type="entry name" value="MetI-like"/>
    <property type="match status" value="1"/>
</dbReference>
<reference evidence="10 11" key="1">
    <citation type="submission" date="2024-06" db="EMBL/GenBank/DDBJ databases">
        <title>Sorghum-associated microbial communities from plants grown in Nebraska, USA.</title>
        <authorList>
            <person name="Schachtman D."/>
        </authorList>
    </citation>
    <scope>NUCLEOTIDE SEQUENCE [LARGE SCALE GENOMIC DNA]</scope>
    <source>
        <strain evidence="10 11">3207</strain>
    </source>
</reference>
<evidence type="ECO:0000256" key="7">
    <source>
        <dbReference type="RuleBase" id="RU363032"/>
    </source>
</evidence>
<evidence type="ECO:0000256" key="3">
    <source>
        <dbReference type="ARBA" id="ARBA00022475"/>
    </source>
</evidence>
<comment type="subcellular location">
    <subcellularLocation>
        <location evidence="1 7">Cell membrane</location>
        <topology evidence="1 7">Multi-pass membrane protein</topology>
    </subcellularLocation>
</comment>
<feature type="compositionally biased region" description="Low complexity" evidence="8">
    <location>
        <begin position="1"/>
        <end position="16"/>
    </location>
</feature>
<proteinExistence type="inferred from homology"/>
<dbReference type="InterPro" id="IPR051393">
    <property type="entry name" value="ABC_transporter_permease"/>
</dbReference>
<dbReference type="EMBL" id="JBEPSM010000002">
    <property type="protein sequence ID" value="MET4635223.1"/>
    <property type="molecule type" value="Genomic_DNA"/>
</dbReference>
<feature type="domain" description="ABC transmembrane type-1" evidence="9">
    <location>
        <begin position="95"/>
        <end position="310"/>
    </location>
</feature>
<feature type="transmembrane region" description="Helical" evidence="7">
    <location>
        <begin position="132"/>
        <end position="153"/>
    </location>
</feature>
<feature type="transmembrane region" description="Helical" evidence="7">
    <location>
        <begin position="188"/>
        <end position="207"/>
    </location>
</feature>
<dbReference type="PANTHER" id="PTHR30193">
    <property type="entry name" value="ABC TRANSPORTER PERMEASE PROTEIN"/>
    <property type="match status" value="1"/>
</dbReference>
<comment type="similarity">
    <text evidence="7">Belongs to the binding-protein-dependent transport system permease family.</text>
</comment>
<keyword evidence="10" id="KW-0762">Sugar transport</keyword>
<feature type="region of interest" description="Disordered" evidence="8">
    <location>
        <begin position="1"/>
        <end position="20"/>
    </location>
</feature>
<evidence type="ECO:0000259" key="9">
    <source>
        <dbReference type="PROSITE" id="PS50928"/>
    </source>
</evidence>
<evidence type="ECO:0000256" key="5">
    <source>
        <dbReference type="ARBA" id="ARBA00022989"/>
    </source>
</evidence>
<name>A0ABV2R1S7_9HYPH</name>
<dbReference type="PANTHER" id="PTHR30193:SF37">
    <property type="entry name" value="INNER MEMBRANE ABC TRANSPORTER PERMEASE PROTEIN YCJO"/>
    <property type="match status" value="1"/>
</dbReference>
<dbReference type="InterPro" id="IPR035906">
    <property type="entry name" value="MetI-like_sf"/>
</dbReference>
<feature type="transmembrane region" description="Helical" evidence="7">
    <location>
        <begin position="289"/>
        <end position="309"/>
    </location>
</feature>
<evidence type="ECO:0000313" key="11">
    <source>
        <dbReference type="Proteomes" id="UP001549321"/>
    </source>
</evidence>
<keyword evidence="11" id="KW-1185">Reference proteome</keyword>